<evidence type="ECO:0000256" key="1">
    <source>
        <dbReference type="SAM" id="MobiDB-lite"/>
    </source>
</evidence>
<feature type="region of interest" description="Disordered" evidence="1">
    <location>
        <begin position="1"/>
        <end position="100"/>
    </location>
</feature>
<accession>A0A0N4X9G8</accession>
<dbReference type="Proteomes" id="UP000268014">
    <property type="component" value="Unassembled WGS sequence"/>
</dbReference>
<reference evidence="4" key="1">
    <citation type="submission" date="2017-02" db="UniProtKB">
        <authorList>
            <consortium name="WormBaseParasite"/>
        </authorList>
    </citation>
    <scope>IDENTIFICATION</scope>
</reference>
<dbReference type="AlphaFoldDB" id="A0A0N4X9G8"/>
<evidence type="ECO:0000313" key="2">
    <source>
        <dbReference type="EMBL" id="VDO87276.1"/>
    </source>
</evidence>
<feature type="compositionally biased region" description="Gly residues" evidence="1">
    <location>
        <begin position="26"/>
        <end position="37"/>
    </location>
</feature>
<name>A0A0N4X9G8_HAEPC</name>
<feature type="compositionally biased region" description="Basic and acidic residues" evidence="1">
    <location>
        <begin position="1"/>
        <end position="20"/>
    </location>
</feature>
<keyword evidence="3" id="KW-1185">Reference proteome</keyword>
<organism evidence="4">
    <name type="scientific">Haemonchus placei</name>
    <name type="common">Barber's pole worm</name>
    <dbReference type="NCBI Taxonomy" id="6290"/>
    <lineage>
        <taxon>Eukaryota</taxon>
        <taxon>Metazoa</taxon>
        <taxon>Ecdysozoa</taxon>
        <taxon>Nematoda</taxon>
        <taxon>Chromadorea</taxon>
        <taxon>Rhabditida</taxon>
        <taxon>Rhabditina</taxon>
        <taxon>Rhabditomorpha</taxon>
        <taxon>Strongyloidea</taxon>
        <taxon>Trichostrongylidae</taxon>
        <taxon>Haemonchus</taxon>
    </lineage>
</organism>
<feature type="compositionally biased region" description="Polar residues" evidence="1">
    <location>
        <begin position="57"/>
        <end position="81"/>
    </location>
</feature>
<dbReference type="EMBL" id="UZAF01022820">
    <property type="protein sequence ID" value="VDO87276.1"/>
    <property type="molecule type" value="Genomic_DNA"/>
</dbReference>
<protein>
    <submittedName>
        <fullName evidence="4">Whirlin</fullName>
    </submittedName>
</protein>
<evidence type="ECO:0000313" key="4">
    <source>
        <dbReference type="WBParaSite" id="HPLM_0002101001-mRNA-1"/>
    </source>
</evidence>
<dbReference type="WBParaSite" id="HPLM_0002101001-mRNA-1">
    <property type="protein sequence ID" value="HPLM_0002101001-mRNA-1"/>
    <property type="gene ID" value="HPLM_0002101001"/>
</dbReference>
<sequence length="100" mass="10624">MVSSKLDEVQNDTKRARNVEEEMPSGGRGGSWSGGHEGYSSRSTGPSDVKQARPPNDYTSVTLLLNNNQSKPRISFHSGSTAPEHAVVGIRPSSGGKVTL</sequence>
<evidence type="ECO:0000313" key="3">
    <source>
        <dbReference type="Proteomes" id="UP000268014"/>
    </source>
</evidence>
<proteinExistence type="predicted"/>
<reference evidence="2 3" key="2">
    <citation type="submission" date="2018-11" db="EMBL/GenBank/DDBJ databases">
        <authorList>
            <consortium name="Pathogen Informatics"/>
        </authorList>
    </citation>
    <scope>NUCLEOTIDE SEQUENCE [LARGE SCALE GENOMIC DNA]</scope>
    <source>
        <strain evidence="2 3">MHpl1</strain>
    </source>
</reference>
<gene>
    <name evidence="2" type="ORF">HPLM_LOCUS21002</name>
</gene>